<proteinExistence type="predicted"/>
<dbReference type="eggNOG" id="COG1653">
    <property type="taxonomic scope" value="Bacteria"/>
</dbReference>
<dbReference type="PROSITE" id="PS51257">
    <property type="entry name" value="PROKAR_LIPOPROTEIN"/>
    <property type="match status" value="1"/>
</dbReference>
<dbReference type="EMBL" id="AAMD01000106">
    <property type="protein sequence ID" value="EAU64721.1"/>
    <property type="molecule type" value="Genomic_DNA"/>
</dbReference>
<evidence type="ECO:0000313" key="4">
    <source>
        <dbReference type="Proteomes" id="UP000032702"/>
    </source>
</evidence>
<protein>
    <submittedName>
        <fullName evidence="1">Conserved uncharacterized protein</fullName>
    </submittedName>
</protein>
<sequence>MWCHSMKITLKWGFIAGAVLSTLVGCSDEDPEPVPEKTQLRVPLYPYIPDAAGDQLQAMAARIESEFEQAHPEVDLIVNPSCFNDDFYDPEALARSLKGEGECAYDVVETDTVILRELVALNAVRPWPRLPQNIDWHPAGLAASRQQQSTYGVPHWLCGDFIISRDESVRQARTESALRHALAGLDTPKPDMAVNLLGSWNLPALYLDAWADRNGSANVASAVTTSNYDSVALQSLRSFVQTCQSAGANPCIDGTYDQDENFDLPATLFATGQVDATMGYSERLHVIIRNLPAGQSASDLKISSAPLAEGSHPILFTDSYFLGTRCTGACEQAALAFVDYMSQPSTFEWILMSEDAPAGTRVPRYLLPATLDSYATPKLQADPFYPVLNVESREGGPFPNGGLLNIRHQMRDDILTAITSEG</sequence>
<dbReference type="STRING" id="378806.STAUR_5800"/>
<dbReference type="Gene3D" id="3.40.190.10">
    <property type="entry name" value="Periplasmic binding protein-like II"/>
    <property type="match status" value="1"/>
</dbReference>
<evidence type="ECO:0000313" key="2">
    <source>
        <dbReference type="EMBL" id="EAU64721.1"/>
    </source>
</evidence>
<dbReference type="Proteomes" id="UP000032702">
    <property type="component" value="Unassembled WGS sequence"/>
</dbReference>
<keyword evidence="3" id="KW-1185">Reference proteome</keyword>
<dbReference type="OrthoDB" id="5508161at2"/>
<accession>Q08W47</accession>
<dbReference type="HOGENOM" id="CLU_039717_0_0_7"/>
<gene>
    <name evidence="1" type="ordered locus">STAUR_5800</name>
    <name evidence="2" type="ORF">STIAU_0198</name>
</gene>
<reference evidence="2 4" key="1">
    <citation type="submission" date="2006-04" db="EMBL/GenBank/DDBJ databases">
        <authorList>
            <person name="Nierman W.C."/>
        </authorList>
    </citation>
    <scope>NUCLEOTIDE SEQUENCE [LARGE SCALE GENOMIC DNA]</scope>
    <source>
        <strain evidence="2 4">DW4/3-1</strain>
    </source>
</reference>
<dbReference type="Proteomes" id="UP000001351">
    <property type="component" value="Chromosome"/>
</dbReference>
<dbReference type="AlphaFoldDB" id="Q08W47"/>
<dbReference type="KEGG" id="sur:STAUR_5800"/>
<name>Q08W47_STIAD</name>
<dbReference type="SUPFAM" id="SSF53850">
    <property type="entry name" value="Periplasmic binding protein-like II"/>
    <property type="match status" value="1"/>
</dbReference>
<evidence type="ECO:0000313" key="1">
    <source>
        <dbReference type="EMBL" id="ADO73562.1"/>
    </source>
</evidence>
<reference evidence="1 3" key="2">
    <citation type="journal article" date="2011" name="Mol. Biol. Evol.">
        <title>Comparative genomic analysis of fruiting body formation in Myxococcales.</title>
        <authorList>
            <person name="Huntley S."/>
            <person name="Hamann N."/>
            <person name="Wegener-Feldbrugge S."/>
            <person name="Treuner-Lange A."/>
            <person name="Kube M."/>
            <person name="Reinhardt R."/>
            <person name="Klages S."/>
            <person name="Muller R."/>
            <person name="Ronning C.M."/>
            <person name="Nierman W.C."/>
            <person name="Sogaard-Andersen L."/>
        </authorList>
    </citation>
    <scope>NUCLEOTIDE SEQUENCE [LARGE SCALE GENOMIC DNA]</scope>
    <source>
        <strain evidence="1 3">DW4/3-1</strain>
    </source>
</reference>
<organism evidence="2 4">
    <name type="scientific">Stigmatella aurantiaca (strain DW4/3-1)</name>
    <dbReference type="NCBI Taxonomy" id="378806"/>
    <lineage>
        <taxon>Bacteria</taxon>
        <taxon>Pseudomonadati</taxon>
        <taxon>Myxococcota</taxon>
        <taxon>Myxococcia</taxon>
        <taxon>Myxococcales</taxon>
        <taxon>Cystobacterineae</taxon>
        <taxon>Archangiaceae</taxon>
        <taxon>Stigmatella</taxon>
    </lineage>
</organism>
<evidence type="ECO:0000313" key="3">
    <source>
        <dbReference type="Proteomes" id="UP000001351"/>
    </source>
</evidence>
<dbReference type="EMBL" id="CP002271">
    <property type="protein sequence ID" value="ADO73562.1"/>
    <property type="molecule type" value="Genomic_DNA"/>
</dbReference>